<evidence type="ECO:0000256" key="1">
    <source>
        <dbReference type="SAM" id="MobiDB-lite"/>
    </source>
</evidence>
<dbReference type="EMBL" id="PGCJ01000211">
    <property type="protein sequence ID" value="PLW38212.1"/>
    <property type="molecule type" value="Genomic_DNA"/>
</dbReference>
<dbReference type="EMBL" id="PGCI01000008">
    <property type="protein sequence ID" value="PLW50889.1"/>
    <property type="molecule type" value="Genomic_DNA"/>
</dbReference>
<evidence type="ECO:0000313" key="4">
    <source>
        <dbReference type="EMBL" id="PLW38212.1"/>
    </source>
</evidence>
<dbReference type="EMBL" id="PGCJ01001093">
    <property type="protein sequence ID" value="PLW09673.1"/>
    <property type="molecule type" value="Genomic_DNA"/>
</dbReference>
<evidence type="ECO:0000313" key="5">
    <source>
        <dbReference type="EMBL" id="PLW50889.1"/>
    </source>
</evidence>
<keyword evidence="2" id="KW-0812">Transmembrane</keyword>
<evidence type="ECO:0000313" key="7">
    <source>
        <dbReference type="Proteomes" id="UP000235392"/>
    </source>
</evidence>
<proteinExistence type="predicted"/>
<dbReference type="AlphaFoldDB" id="A0A2N5VLL9"/>
<protein>
    <submittedName>
        <fullName evidence="5">Uncharacterized protein</fullName>
    </submittedName>
</protein>
<dbReference type="Proteomes" id="UP000235388">
    <property type="component" value="Unassembled WGS sequence"/>
</dbReference>
<accession>A0A2N5VLL9</accession>
<keyword evidence="2" id="KW-1133">Transmembrane helix</keyword>
<name>A0A2N5VLL9_9BASI</name>
<feature type="transmembrane region" description="Helical" evidence="2">
    <location>
        <begin position="99"/>
        <end position="119"/>
    </location>
</feature>
<feature type="region of interest" description="Disordered" evidence="1">
    <location>
        <begin position="64"/>
        <end position="89"/>
    </location>
</feature>
<dbReference type="Proteomes" id="UP000235392">
    <property type="component" value="Unassembled WGS sequence"/>
</dbReference>
<organism evidence="5 7">
    <name type="scientific">Puccinia coronata f. sp. avenae</name>
    <dbReference type="NCBI Taxonomy" id="200324"/>
    <lineage>
        <taxon>Eukaryota</taxon>
        <taxon>Fungi</taxon>
        <taxon>Dikarya</taxon>
        <taxon>Basidiomycota</taxon>
        <taxon>Pucciniomycotina</taxon>
        <taxon>Pucciniomycetes</taxon>
        <taxon>Pucciniales</taxon>
        <taxon>Pucciniaceae</taxon>
        <taxon>Puccinia</taxon>
    </lineage>
</organism>
<comment type="caution">
    <text evidence="5">The sequence shown here is derived from an EMBL/GenBank/DDBJ whole genome shotgun (WGS) entry which is preliminary data.</text>
</comment>
<sequence length="138" mass="15301">MAAAILGLGHPTGVPYDPSAGRLGCFYRQDLHEQTGTGSRFPVSLRRIAEEISVGTRLLTSYQRSARDSGHLDDSKSTASSASEDVPSPMHLIRRGSPCNWFVVLLLFVFFYVTAQPILTCHTLRQADQLPSESHERW</sequence>
<keyword evidence="6" id="KW-1185">Reference proteome</keyword>
<keyword evidence="2" id="KW-0472">Membrane</keyword>
<feature type="compositionally biased region" description="Basic and acidic residues" evidence="1">
    <location>
        <begin position="65"/>
        <end position="76"/>
    </location>
</feature>
<evidence type="ECO:0000256" key="2">
    <source>
        <dbReference type="SAM" id="Phobius"/>
    </source>
</evidence>
<reference evidence="6 7" key="1">
    <citation type="submission" date="2017-11" db="EMBL/GenBank/DDBJ databases">
        <title>De novo assembly and phasing of dikaryotic genomes from two isolates of Puccinia coronata f. sp. avenae, the causal agent of oat crown rust.</title>
        <authorList>
            <person name="Miller M.E."/>
            <person name="Zhang Y."/>
            <person name="Omidvar V."/>
            <person name="Sperschneider J."/>
            <person name="Schwessinger B."/>
            <person name="Raley C."/>
            <person name="Palmer J.M."/>
            <person name="Garnica D."/>
            <person name="Upadhyaya N."/>
            <person name="Rathjen J."/>
            <person name="Taylor J.M."/>
            <person name="Park R.F."/>
            <person name="Dodds P.N."/>
            <person name="Hirsch C.D."/>
            <person name="Kianian S.F."/>
            <person name="Figueroa M."/>
        </authorList>
    </citation>
    <scope>NUCLEOTIDE SEQUENCE [LARGE SCALE GENOMIC DNA]</scope>
    <source>
        <strain evidence="3">12NC29</strain>
        <strain evidence="5">12SD80</strain>
    </source>
</reference>
<evidence type="ECO:0000313" key="3">
    <source>
        <dbReference type="EMBL" id="PLW09673.1"/>
    </source>
</evidence>
<gene>
    <name evidence="4" type="ORF">PCANC_13631</name>
    <name evidence="3" type="ORF">PCANC_22231</name>
    <name evidence="5" type="ORF">PCASD_01224</name>
</gene>
<evidence type="ECO:0000313" key="6">
    <source>
        <dbReference type="Proteomes" id="UP000235388"/>
    </source>
</evidence>